<evidence type="ECO:0000313" key="1">
    <source>
        <dbReference type="EMBL" id="TKB48325.1"/>
    </source>
</evidence>
<dbReference type="AlphaFoldDB" id="A0A4U1BCT4"/>
<dbReference type="Proteomes" id="UP000305674">
    <property type="component" value="Unassembled WGS sequence"/>
</dbReference>
<protein>
    <submittedName>
        <fullName evidence="1">DUF952 domain-containing protein</fullName>
    </submittedName>
</protein>
<reference evidence="1 2" key="1">
    <citation type="submission" date="2019-04" db="EMBL/GenBank/DDBJ databases">
        <authorList>
            <person name="Hwang J.C."/>
        </authorList>
    </citation>
    <scope>NUCLEOTIDE SEQUENCE [LARGE SCALE GENOMIC DNA]</scope>
    <source>
        <strain evidence="1 2">IMCC35001</strain>
    </source>
</reference>
<gene>
    <name evidence="1" type="ORF">FCL40_13320</name>
</gene>
<organism evidence="1 2">
    <name type="scientific">Ferrimonas sediminicola</name>
    <dbReference type="NCBI Taxonomy" id="2569538"/>
    <lineage>
        <taxon>Bacteria</taxon>
        <taxon>Pseudomonadati</taxon>
        <taxon>Pseudomonadota</taxon>
        <taxon>Gammaproteobacteria</taxon>
        <taxon>Alteromonadales</taxon>
        <taxon>Ferrimonadaceae</taxon>
        <taxon>Ferrimonas</taxon>
    </lineage>
</organism>
<proteinExistence type="predicted"/>
<evidence type="ECO:0000313" key="2">
    <source>
        <dbReference type="Proteomes" id="UP000305674"/>
    </source>
</evidence>
<dbReference type="InterPro" id="IPR009297">
    <property type="entry name" value="DUF952"/>
</dbReference>
<dbReference type="OrthoDB" id="6169442at2"/>
<dbReference type="Gene3D" id="3.20.170.20">
    <property type="entry name" value="Protein of unknown function DUF952"/>
    <property type="match status" value="1"/>
</dbReference>
<comment type="caution">
    <text evidence="1">The sequence shown here is derived from an EMBL/GenBank/DDBJ whole genome shotgun (WGS) entry which is preliminary data.</text>
</comment>
<dbReference type="SUPFAM" id="SSF56399">
    <property type="entry name" value="ADP-ribosylation"/>
    <property type="match status" value="1"/>
</dbReference>
<accession>A0A4U1BCT4</accession>
<dbReference type="EMBL" id="SWCI01000008">
    <property type="protein sequence ID" value="TKB48325.1"/>
    <property type="molecule type" value="Genomic_DNA"/>
</dbReference>
<sequence length="118" mass="13539">MPLIPSLFKVVTQAQWQQAQESGLIPPCGADRAHGHIHLNYYQSLEQVTNHYFSEADQPLALRLDGDRLAEHIQEFEATQEKPWPQPCATLPNLTLEMVTELLHFEFQPESGRFTLQE</sequence>
<keyword evidence="2" id="KW-1185">Reference proteome</keyword>
<dbReference type="Pfam" id="PF06108">
    <property type="entry name" value="DUF952"/>
    <property type="match status" value="1"/>
</dbReference>
<name>A0A4U1BCT4_9GAMM</name>